<accession>A0A0D0BGZ5</accession>
<sequence length="618" mass="69741">MLIATVTLLGLVLRGAACAGDHLHARDSHVHEYLDRREYPQVSIAPPYRPLVWGDLNVIHTTDTHGWLLGHQKLSWAEPYYSGDLGDFSSFVTHMKQIAIDKDVDILLIDSGDLHDGTGLSDGYPPGGVDAHESNKFLERLPYDLMTIGNHELYVYADTYDMYTNFVPHLAGRYLTSNVNITIFDSDGKPESVPVGNRYTKFTTRKGRRITSLGVIFNFTGNDVNTTVQTVEDMVKEQWFVEAIAEEPDVFVLIGHMPVSYDSWPTVFNAVRTVHPLTPILIFGGHTHIRDCRQYDGRSMALESGRYMETIGWMSVDLDAAKDNHDNITFTRRYLDQNRVTYEYHTQTSNQTFDTDDGQSITRGLQELAARFDLFYPYGTAHQDYTMTQNPYPSNGSLLSLFIDEAVPYALAINNTRASIPNIIIINSWALRFDLFKGSFTKNDQLTIMQYKDSFLYIANVTSRVANQVLPALNNPTATKRKRDEADVLSSKINDNQDSAWLGETDGRPGVGRREATSSNWTFGYVTRDSCPDADDADDTMHTPLPYYTSPYYIGSSPPNVTADTPIDVVFLNYLGKEIISILNRLQKDKNYTMNDVSLYSPTLTDEILGLYAQAMWN</sequence>
<dbReference type="Gene3D" id="3.60.21.10">
    <property type="match status" value="1"/>
</dbReference>
<evidence type="ECO:0000313" key="3">
    <source>
        <dbReference type="EMBL" id="KIK45387.1"/>
    </source>
</evidence>
<dbReference type="InterPro" id="IPR014485">
    <property type="entry name" value="Pesterase_C1039"/>
</dbReference>
<dbReference type="InParanoid" id="A0A0D0BGZ5"/>
<dbReference type="Pfam" id="PF21953">
    <property type="entry name" value="NadN_nucleosid_C"/>
    <property type="match status" value="1"/>
</dbReference>
<dbReference type="PIRSF" id="PIRSF017316">
    <property type="entry name" value="Pesterase_C1039"/>
    <property type="match status" value="1"/>
</dbReference>
<dbReference type="GO" id="GO:0005576">
    <property type="term" value="C:extracellular region"/>
    <property type="evidence" value="ECO:0007669"/>
    <property type="project" value="UniProtKB-ARBA"/>
</dbReference>
<dbReference type="InterPro" id="IPR006179">
    <property type="entry name" value="5_nucleotidase/apyrase"/>
</dbReference>
<dbReference type="HOGENOM" id="CLU_019028_1_0_1"/>
<keyword evidence="4" id="KW-1185">Reference proteome</keyword>
<dbReference type="GO" id="GO:0009166">
    <property type="term" value="P:nucleotide catabolic process"/>
    <property type="evidence" value="ECO:0007669"/>
    <property type="project" value="InterPro"/>
</dbReference>
<dbReference type="SUPFAM" id="SSF55816">
    <property type="entry name" value="5'-nucleotidase (syn. UDP-sugar hydrolase), C-terminal domain"/>
    <property type="match status" value="1"/>
</dbReference>
<dbReference type="SUPFAM" id="SSF56300">
    <property type="entry name" value="Metallo-dependent phosphatases"/>
    <property type="match status" value="1"/>
</dbReference>
<dbReference type="Gene3D" id="3.90.780.10">
    <property type="entry name" value="5'-Nucleotidase, C-terminal domain"/>
    <property type="match status" value="2"/>
</dbReference>
<gene>
    <name evidence="3" type="ORF">CY34DRAFT_801759</name>
</gene>
<reference evidence="4" key="2">
    <citation type="submission" date="2015-01" db="EMBL/GenBank/DDBJ databases">
        <title>Evolutionary Origins and Diversification of the Mycorrhizal Mutualists.</title>
        <authorList>
            <consortium name="DOE Joint Genome Institute"/>
            <consortium name="Mycorrhizal Genomics Consortium"/>
            <person name="Kohler A."/>
            <person name="Kuo A."/>
            <person name="Nagy L.G."/>
            <person name="Floudas D."/>
            <person name="Copeland A."/>
            <person name="Barry K.W."/>
            <person name="Cichocki N."/>
            <person name="Veneault-Fourrey C."/>
            <person name="LaButti K."/>
            <person name="Lindquist E.A."/>
            <person name="Lipzen A."/>
            <person name="Lundell T."/>
            <person name="Morin E."/>
            <person name="Murat C."/>
            <person name="Riley R."/>
            <person name="Ohm R."/>
            <person name="Sun H."/>
            <person name="Tunlid A."/>
            <person name="Henrissat B."/>
            <person name="Grigoriev I.V."/>
            <person name="Hibbett D.S."/>
            <person name="Martin F."/>
        </authorList>
    </citation>
    <scope>NUCLEOTIDE SEQUENCE [LARGE SCALE GENOMIC DNA]</scope>
    <source>
        <strain evidence="4">UH-Slu-Lm8-n1</strain>
    </source>
</reference>
<feature type="chain" id="PRO_5002224651" description="Putative 5'-nucleotidase C-terminal domain-containing protein" evidence="1">
    <location>
        <begin position="19"/>
        <end position="618"/>
    </location>
</feature>
<dbReference type="Proteomes" id="UP000054485">
    <property type="component" value="Unassembled WGS sequence"/>
</dbReference>
<dbReference type="PANTHER" id="PTHR11575:SF22">
    <property type="entry name" value="ADL392WP"/>
    <property type="match status" value="1"/>
</dbReference>
<dbReference type="InterPro" id="IPR006146">
    <property type="entry name" value="5'-Nucleotdase_CS"/>
</dbReference>
<dbReference type="InterPro" id="IPR036907">
    <property type="entry name" value="5'-Nucleotdase_C_sf"/>
</dbReference>
<feature type="signal peptide" evidence="1">
    <location>
        <begin position="1"/>
        <end position="18"/>
    </location>
</feature>
<evidence type="ECO:0000256" key="1">
    <source>
        <dbReference type="SAM" id="SignalP"/>
    </source>
</evidence>
<protein>
    <recommendedName>
        <fullName evidence="2">Putative 5'-nucleotidase C-terminal domain-containing protein</fullName>
    </recommendedName>
</protein>
<dbReference type="STRING" id="930992.A0A0D0BGZ5"/>
<dbReference type="EMBL" id="KN835174">
    <property type="protein sequence ID" value="KIK45387.1"/>
    <property type="molecule type" value="Genomic_DNA"/>
</dbReference>
<dbReference type="OrthoDB" id="7722975at2759"/>
<dbReference type="InterPro" id="IPR041823">
    <property type="entry name" value="YHR202W_N"/>
</dbReference>
<dbReference type="FunFam" id="3.60.21.10:FF:000043">
    <property type="entry name" value="Ser/Thr protein phosphatase family"/>
    <property type="match status" value="1"/>
</dbReference>
<name>A0A0D0BGZ5_9AGAM</name>
<organism evidence="3 4">
    <name type="scientific">Suillus luteus UH-Slu-Lm8-n1</name>
    <dbReference type="NCBI Taxonomy" id="930992"/>
    <lineage>
        <taxon>Eukaryota</taxon>
        <taxon>Fungi</taxon>
        <taxon>Dikarya</taxon>
        <taxon>Basidiomycota</taxon>
        <taxon>Agaricomycotina</taxon>
        <taxon>Agaricomycetes</taxon>
        <taxon>Agaricomycetidae</taxon>
        <taxon>Boletales</taxon>
        <taxon>Suillineae</taxon>
        <taxon>Suillaceae</taxon>
        <taxon>Suillus</taxon>
    </lineage>
</organism>
<dbReference type="AlphaFoldDB" id="A0A0D0BGZ5"/>
<dbReference type="GO" id="GO:0000166">
    <property type="term" value="F:nucleotide binding"/>
    <property type="evidence" value="ECO:0007669"/>
    <property type="project" value="InterPro"/>
</dbReference>
<feature type="domain" description="Putative 5'-nucleotidase C-terminal" evidence="2">
    <location>
        <begin position="384"/>
        <end position="580"/>
    </location>
</feature>
<dbReference type="GO" id="GO:0046872">
    <property type="term" value="F:metal ion binding"/>
    <property type="evidence" value="ECO:0007669"/>
    <property type="project" value="InterPro"/>
</dbReference>
<dbReference type="PROSITE" id="PS00785">
    <property type="entry name" value="5_NUCLEOTIDASE_1"/>
    <property type="match status" value="1"/>
</dbReference>
<reference evidence="3 4" key="1">
    <citation type="submission" date="2014-04" db="EMBL/GenBank/DDBJ databases">
        <authorList>
            <consortium name="DOE Joint Genome Institute"/>
            <person name="Kuo A."/>
            <person name="Ruytinx J."/>
            <person name="Rineau F."/>
            <person name="Colpaert J."/>
            <person name="Kohler A."/>
            <person name="Nagy L.G."/>
            <person name="Floudas D."/>
            <person name="Copeland A."/>
            <person name="Barry K.W."/>
            <person name="Cichocki N."/>
            <person name="Veneault-Fourrey C."/>
            <person name="LaButti K."/>
            <person name="Lindquist E.A."/>
            <person name="Lipzen A."/>
            <person name="Lundell T."/>
            <person name="Morin E."/>
            <person name="Murat C."/>
            <person name="Sun H."/>
            <person name="Tunlid A."/>
            <person name="Henrissat B."/>
            <person name="Grigoriev I.V."/>
            <person name="Hibbett D.S."/>
            <person name="Martin F."/>
            <person name="Nordberg H.P."/>
            <person name="Cantor M.N."/>
            <person name="Hua S.X."/>
        </authorList>
    </citation>
    <scope>NUCLEOTIDE SEQUENCE [LARGE SCALE GENOMIC DNA]</scope>
    <source>
        <strain evidence="3 4">UH-Slu-Lm8-n1</strain>
    </source>
</reference>
<evidence type="ECO:0000313" key="4">
    <source>
        <dbReference type="Proteomes" id="UP000054485"/>
    </source>
</evidence>
<dbReference type="InterPro" id="IPR029052">
    <property type="entry name" value="Metallo-depent_PP-like"/>
</dbReference>
<dbReference type="FunCoup" id="A0A0D0BGZ5">
    <property type="interactions" value="212"/>
</dbReference>
<dbReference type="PANTHER" id="PTHR11575">
    <property type="entry name" value="5'-NUCLEOTIDASE-RELATED"/>
    <property type="match status" value="1"/>
</dbReference>
<dbReference type="GO" id="GO:0016788">
    <property type="term" value="F:hydrolase activity, acting on ester bonds"/>
    <property type="evidence" value="ECO:0007669"/>
    <property type="project" value="InterPro"/>
</dbReference>
<evidence type="ECO:0000259" key="2">
    <source>
        <dbReference type="Pfam" id="PF21953"/>
    </source>
</evidence>
<dbReference type="InterPro" id="IPR053828">
    <property type="entry name" value="Nucleosidase_C"/>
</dbReference>
<dbReference type="GO" id="GO:0005829">
    <property type="term" value="C:cytosol"/>
    <property type="evidence" value="ECO:0007669"/>
    <property type="project" value="TreeGrafter"/>
</dbReference>
<proteinExistence type="predicted"/>
<dbReference type="CDD" id="cd07407">
    <property type="entry name" value="MPP_YHR202W_N"/>
    <property type="match status" value="1"/>
</dbReference>
<keyword evidence="1" id="KW-0732">Signal</keyword>